<protein>
    <submittedName>
        <fullName evidence="2">Uncharacterized protein</fullName>
    </submittedName>
</protein>
<evidence type="ECO:0000313" key="2">
    <source>
        <dbReference type="EMBL" id="KAH6652461.1"/>
    </source>
</evidence>
<sequence length="381" mass="40915">MMRSLFTVIPSLVVVAGAARTSTTLAVCPPIEGDITVNVPNIYPEGADFALSSCKFYIGSLNNGSLVEWDPYTSVANIIELPGVGHNSDYFVCGVDYSHATGTIYVAVSARAPWYPSIGGNLTGPNRLIHYSPLEKSILWQADVDALVKEIEQETGSPIAGFQETAEDMDGNAYFIAAFSNVILKVDKDGQATKFYAPEKPDRAYGFGGAFVTQENVLVLGDALSHAFVRFDLSGPTPTSPTFTAPQGHPDTYEGILECDALIAPPRFHDKVALCSSVLNRNYSPHGAITVYTSEDGWKTSKFAGVVPVEFGQSPDVWSTAQLASSDKVYALSSALPYDGGSFPQTHSTTLVDITAHVDDLVRHLVPSAEPLEDASKHEEL</sequence>
<evidence type="ECO:0000313" key="3">
    <source>
        <dbReference type="Proteomes" id="UP000758603"/>
    </source>
</evidence>
<keyword evidence="1" id="KW-0732">Signal</keyword>
<dbReference type="Proteomes" id="UP000758603">
    <property type="component" value="Unassembled WGS sequence"/>
</dbReference>
<keyword evidence="3" id="KW-1185">Reference proteome</keyword>
<dbReference type="InterPro" id="IPR054550">
    <property type="entry name" value="Mala_s_1-like"/>
</dbReference>
<dbReference type="RefSeq" id="XP_045956739.1">
    <property type="nucleotide sequence ID" value="XM_046103399.1"/>
</dbReference>
<proteinExistence type="predicted"/>
<accession>A0A9P8UHX3</accession>
<comment type="caution">
    <text evidence="2">The sequence shown here is derived from an EMBL/GenBank/DDBJ whole genome shotgun (WGS) entry which is preliminary data.</text>
</comment>
<feature type="signal peptide" evidence="1">
    <location>
        <begin position="1"/>
        <end position="18"/>
    </location>
</feature>
<dbReference type="Pfam" id="PF22701">
    <property type="entry name" value="Mala_s_1-like"/>
    <property type="match status" value="1"/>
</dbReference>
<gene>
    <name evidence="2" type="ORF">BKA67DRAFT_574055</name>
</gene>
<dbReference type="SUPFAM" id="SSF63829">
    <property type="entry name" value="Calcium-dependent phosphotriesterase"/>
    <property type="match status" value="1"/>
</dbReference>
<reference evidence="2" key="1">
    <citation type="journal article" date="2021" name="Nat. Commun.">
        <title>Genetic determinants of endophytism in the Arabidopsis root mycobiome.</title>
        <authorList>
            <person name="Mesny F."/>
            <person name="Miyauchi S."/>
            <person name="Thiergart T."/>
            <person name="Pickel B."/>
            <person name="Atanasova L."/>
            <person name="Karlsson M."/>
            <person name="Huettel B."/>
            <person name="Barry K.W."/>
            <person name="Haridas S."/>
            <person name="Chen C."/>
            <person name="Bauer D."/>
            <person name="Andreopoulos W."/>
            <person name="Pangilinan J."/>
            <person name="LaButti K."/>
            <person name="Riley R."/>
            <person name="Lipzen A."/>
            <person name="Clum A."/>
            <person name="Drula E."/>
            <person name="Henrissat B."/>
            <person name="Kohler A."/>
            <person name="Grigoriev I.V."/>
            <person name="Martin F.M."/>
            <person name="Hacquard S."/>
        </authorList>
    </citation>
    <scope>NUCLEOTIDE SEQUENCE</scope>
    <source>
        <strain evidence="2">MPI-SDFR-AT-0073</strain>
    </source>
</reference>
<dbReference type="EMBL" id="JAGPXC010000006">
    <property type="protein sequence ID" value="KAH6652461.1"/>
    <property type="molecule type" value="Genomic_DNA"/>
</dbReference>
<dbReference type="GeneID" id="70132291"/>
<feature type="chain" id="PRO_5040221602" evidence="1">
    <location>
        <begin position="19"/>
        <end position="381"/>
    </location>
</feature>
<evidence type="ECO:0000256" key="1">
    <source>
        <dbReference type="SAM" id="SignalP"/>
    </source>
</evidence>
<name>A0A9P8UHX3_9PEZI</name>
<dbReference type="OrthoDB" id="4434395at2759"/>
<organism evidence="2 3">
    <name type="scientific">Truncatella angustata</name>
    <dbReference type="NCBI Taxonomy" id="152316"/>
    <lineage>
        <taxon>Eukaryota</taxon>
        <taxon>Fungi</taxon>
        <taxon>Dikarya</taxon>
        <taxon>Ascomycota</taxon>
        <taxon>Pezizomycotina</taxon>
        <taxon>Sordariomycetes</taxon>
        <taxon>Xylariomycetidae</taxon>
        <taxon>Amphisphaeriales</taxon>
        <taxon>Sporocadaceae</taxon>
        <taxon>Truncatella</taxon>
    </lineage>
</organism>
<dbReference type="AlphaFoldDB" id="A0A9P8UHX3"/>